<feature type="region of interest" description="Disordered" evidence="1">
    <location>
        <begin position="31"/>
        <end position="52"/>
    </location>
</feature>
<proteinExistence type="predicted"/>
<evidence type="ECO:0000313" key="2">
    <source>
        <dbReference type="EMBL" id="QOY85840.1"/>
    </source>
</evidence>
<keyword evidence="3" id="KW-1185">Reference proteome</keyword>
<evidence type="ECO:0000313" key="3">
    <source>
        <dbReference type="Proteomes" id="UP000593892"/>
    </source>
</evidence>
<accession>A0A7S7SJC2</accession>
<dbReference type="RefSeq" id="WP_194447510.1">
    <property type="nucleotide sequence ID" value="NZ_CP063849.1"/>
</dbReference>
<evidence type="ECO:0000256" key="1">
    <source>
        <dbReference type="SAM" id="MobiDB-lite"/>
    </source>
</evidence>
<protein>
    <submittedName>
        <fullName evidence="2">Uncharacterized protein</fullName>
    </submittedName>
</protein>
<dbReference type="KEGG" id="pfer:IRI77_23865"/>
<dbReference type="AlphaFoldDB" id="A0A7S7SJC2"/>
<reference evidence="2 3" key="1">
    <citation type="submission" date="2020-10" db="EMBL/GenBank/DDBJ databases">
        <title>Complete genome sequence of Paludibaculum fermentans P105T, a facultatively anaerobic acidobacterium capable of dissimilatory Fe(III) reduction.</title>
        <authorList>
            <person name="Dedysh S.N."/>
            <person name="Beletsky A.V."/>
            <person name="Kulichevskaya I.S."/>
            <person name="Mardanov A.V."/>
            <person name="Ravin N.V."/>
        </authorList>
    </citation>
    <scope>NUCLEOTIDE SEQUENCE [LARGE SCALE GENOMIC DNA]</scope>
    <source>
        <strain evidence="2 3">P105</strain>
    </source>
</reference>
<dbReference type="Proteomes" id="UP000593892">
    <property type="component" value="Chromosome"/>
</dbReference>
<sequence>MGVLLLAGCAARQPGAKSWRLVGAGRTLTLNPPRPPGPDFTLTNARSSRKNAPACRLETRDVSFRWKGRNARVHALPDSLVATPGSLVAADNSKGPQGLSSETVLARNWFREDFLPNLASQQSAGCLAPIEIPGLAQRVIDNLAIPTATAYRLRYGEFAMNGYIDVDAKFRLTGVEPIRTNGQVTGYRTSFYLLKPAARGGVEVSAGASESNTAGTITAGTAVDSELLHLPADATYLRLFFRSWSIQSDRRIAVLAAGSQGALESATAEFNENPEAFCAGAAARGVSCVGVPKDTVIGPELLVQTNNRSLYVPVGGSLGDLLRAAGIRDPKTVLPTLKISKPYDGKLVPVDLNQAGDGILMFVFTGGEQVSW</sequence>
<organism evidence="2 3">
    <name type="scientific">Paludibaculum fermentans</name>
    <dbReference type="NCBI Taxonomy" id="1473598"/>
    <lineage>
        <taxon>Bacteria</taxon>
        <taxon>Pseudomonadati</taxon>
        <taxon>Acidobacteriota</taxon>
        <taxon>Terriglobia</taxon>
        <taxon>Bryobacterales</taxon>
        <taxon>Bryobacteraceae</taxon>
        <taxon>Paludibaculum</taxon>
    </lineage>
</organism>
<dbReference type="EMBL" id="CP063849">
    <property type="protein sequence ID" value="QOY85840.1"/>
    <property type="molecule type" value="Genomic_DNA"/>
</dbReference>
<name>A0A7S7SJC2_PALFE</name>
<gene>
    <name evidence="2" type="ORF">IRI77_23865</name>
</gene>